<organism evidence="1">
    <name type="scientific">Arundo donax</name>
    <name type="common">Giant reed</name>
    <name type="synonym">Donax arundinaceus</name>
    <dbReference type="NCBI Taxonomy" id="35708"/>
    <lineage>
        <taxon>Eukaryota</taxon>
        <taxon>Viridiplantae</taxon>
        <taxon>Streptophyta</taxon>
        <taxon>Embryophyta</taxon>
        <taxon>Tracheophyta</taxon>
        <taxon>Spermatophyta</taxon>
        <taxon>Magnoliopsida</taxon>
        <taxon>Liliopsida</taxon>
        <taxon>Poales</taxon>
        <taxon>Poaceae</taxon>
        <taxon>PACMAD clade</taxon>
        <taxon>Arundinoideae</taxon>
        <taxon>Arundineae</taxon>
        <taxon>Arundo</taxon>
    </lineage>
</organism>
<accession>A0A0A9FQ21</accession>
<reference evidence="1" key="2">
    <citation type="journal article" date="2015" name="Data Brief">
        <title>Shoot transcriptome of the giant reed, Arundo donax.</title>
        <authorList>
            <person name="Barrero R.A."/>
            <person name="Guerrero F.D."/>
            <person name="Moolhuijzen P."/>
            <person name="Goolsby J.A."/>
            <person name="Tidwell J."/>
            <person name="Bellgard S.E."/>
            <person name="Bellgard M.I."/>
        </authorList>
    </citation>
    <scope>NUCLEOTIDE SEQUENCE</scope>
    <source>
        <tissue evidence="1">Shoot tissue taken approximately 20 cm above the soil surface</tissue>
    </source>
</reference>
<dbReference type="EMBL" id="GBRH01184537">
    <property type="protein sequence ID" value="JAE13359.1"/>
    <property type="molecule type" value="Transcribed_RNA"/>
</dbReference>
<reference evidence="1" key="1">
    <citation type="submission" date="2014-09" db="EMBL/GenBank/DDBJ databases">
        <authorList>
            <person name="Magalhaes I.L.F."/>
            <person name="Oliveira U."/>
            <person name="Santos F.R."/>
            <person name="Vidigal T.H.D.A."/>
            <person name="Brescovit A.D."/>
            <person name="Santos A.J."/>
        </authorList>
    </citation>
    <scope>NUCLEOTIDE SEQUENCE</scope>
    <source>
        <tissue evidence="1">Shoot tissue taken approximately 20 cm above the soil surface</tissue>
    </source>
</reference>
<protein>
    <submittedName>
        <fullName evidence="1">Uncharacterized protein</fullName>
    </submittedName>
</protein>
<evidence type="ECO:0000313" key="1">
    <source>
        <dbReference type="EMBL" id="JAE13359.1"/>
    </source>
</evidence>
<dbReference type="AlphaFoldDB" id="A0A0A9FQ21"/>
<sequence>METITFEQYKLLKPGIWMRVYIPGNETASAN</sequence>
<proteinExistence type="predicted"/>
<name>A0A0A9FQ21_ARUDO</name>